<feature type="transmembrane region" description="Helical" evidence="4">
    <location>
        <begin position="291"/>
        <end position="313"/>
    </location>
</feature>
<dbReference type="PANTHER" id="PTHR13976">
    <property type="entry name" value="HETEROGENEOUS NUCLEAR RIBONUCLEOPROTEIN-RELATED"/>
    <property type="match status" value="1"/>
</dbReference>
<dbReference type="GO" id="GO:0003723">
    <property type="term" value="F:RNA binding"/>
    <property type="evidence" value="ECO:0007669"/>
    <property type="project" value="UniProtKB-UniRule"/>
</dbReference>
<accession>A0A813DK75</accession>
<feature type="domain" description="RRM" evidence="5">
    <location>
        <begin position="34"/>
        <end position="112"/>
    </location>
</feature>
<dbReference type="InterPro" id="IPR012677">
    <property type="entry name" value="Nucleotide-bd_a/b_plait_sf"/>
</dbReference>
<dbReference type="CDD" id="cd12254">
    <property type="entry name" value="RRM_hnRNPH_ESRPs_RBM12_like"/>
    <property type="match status" value="2"/>
</dbReference>
<dbReference type="Gene3D" id="3.30.70.330">
    <property type="match status" value="2"/>
</dbReference>
<keyword evidence="1" id="KW-0677">Repeat</keyword>
<dbReference type="PROSITE" id="PS50102">
    <property type="entry name" value="RRM"/>
    <property type="match status" value="2"/>
</dbReference>
<evidence type="ECO:0000256" key="2">
    <source>
        <dbReference type="ARBA" id="ARBA00022884"/>
    </source>
</evidence>
<evidence type="ECO:0000256" key="4">
    <source>
        <dbReference type="SAM" id="Phobius"/>
    </source>
</evidence>
<dbReference type="Pfam" id="PF00076">
    <property type="entry name" value="RRM_1"/>
    <property type="match status" value="2"/>
</dbReference>
<keyword evidence="4" id="KW-0812">Transmembrane</keyword>
<feature type="non-terminal residue" evidence="6">
    <location>
        <position position="1"/>
    </location>
</feature>
<dbReference type="OrthoDB" id="431068at2759"/>
<comment type="caution">
    <text evidence="6">The sequence shown here is derived from an EMBL/GenBank/DDBJ whole genome shotgun (WGS) entry which is preliminary data.</text>
</comment>
<evidence type="ECO:0000256" key="1">
    <source>
        <dbReference type="ARBA" id="ARBA00022737"/>
    </source>
</evidence>
<keyword evidence="4" id="KW-0472">Membrane</keyword>
<dbReference type="SMART" id="SM00360">
    <property type="entry name" value="RRM"/>
    <property type="match status" value="2"/>
</dbReference>
<feature type="domain" description="RRM" evidence="5">
    <location>
        <begin position="207"/>
        <end position="285"/>
    </location>
</feature>
<reference evidence="6" key="1">
    <citation type="submission" date="2021-02" db="EMBL/GenBank/DDBJ databases">
        <authorList>
            <person name="Dougan E. K."/>
            <person name="Rhodes N."/>
            <person name="Thang M."/>
            <person name="Chan C."/>
        </authorList>
    </citation>
    <scope>NUCLEOTIDE SEQUENCE</scope>
</reference>
<organism evidence="6 7">
    <name type="scientific">Polarella glacialis</name>
    <name type="common">Dinoflagellate</name>
    <dbReference type="NCBI Taxonomy" id="89957"/>
    <lineage>
        <taxon>Eukaryota</taxon>
        <taxon>Sar</taxon>
        <taxon>Alveolata</taxon>
        <taxon>Dinophyceae</taxon>
        <taxon>Suessiales</taxon>
        <taxon>Suessiaceae</taxon>
        <taxon>Polarella</taxon>
    </lineage>
</organism>
<dbReference type="EMBL" id="CAJNNV010001850">
    <property type="protein sequence ID" value="CAE8585990.1"/>
    <property type="molecule type" value="Genomic_DNA"/>
</dbReference>
<dbReference type="InterPro" id="IPR050666">
    <property type="entry name" value="ESRP"/>
</dbReference>
<keyword evidence="7" id="KW-1185">Reference proteome</keyword>
<dbReference type="SUPFAM" id="SSF54928">
    <property type="entry name" value="RNA-binding domain, RBD"/>
    <property type="match status" value="1"/>
</dbReference>
<evidence type="ECO:0000256" key="3">
    <source>
        <dbReference type="PROSITE-ProRule" id="PRU00176"/>
    </source>
</evidence>
<dbReference type="InterPro" id="IPR000504">
    <property type="entry name" value="RRM_dom"/>
</dbReference>
<name>A0A813DK75_POLGL</name>
<evidence type="ECO:0000313" key="6">
    <source>
        <dbReference type="EMBL" id="CAE8585990.1"/>
    </source>
</evidence>
<keyword evidence="4" id="KW-1133">Transmembrane helix</keyword>
<evidence type="ECO:0000259" key="5">
    <source>
        <dbReference type="PROSITE" id="PS50102"/>
    </source>
</evidence>
<evidence type="ECO:0000313" key="7">
    <source>
        <dbReference type="Proteomes" id="UP000654075"/>
    </source>
</evidence>
<proteinExistence type="predicted"/>
<protein>
    <recommendedName>
        <fullName evidence="5">RRM domain-containing protein</fullName>
    </recommendedName>
</protein>
<sequence length="314" mass="35821">TGNRDPARHTFEDLRTFLEAFDRGEQPQPKVLSPVLRLRGVPFQCELSDVVGFLAEYGMESSSVVMGRNAEGKKTGEAFATFESVELADTALEEKHKQEIQGRYIELFRASLEERDEAWENDRAFIGRLEADPRVADSKELLVTEVKQIQRASVEGRERWETFCDLLNTGNRDPTRHSAETLRAFADATRNSESLEDLVARVSSRCKVVRLRGVPFQCDPADVIDFLADFKIKAQDITFVKKEDGRATGEALVEFPSKELADQAVEEKHKKEIRGRYIELFRSNQGELNEAICFCLRLFFMILLVLLLFVVVFF</sequence>
<dbReference type="AlphaFoldDB" id="A0A813DK75"/>
<keyword evidence="2 3" id="KW-0694">RNA-binding</keyword>
<dbReference type="InterPro" id="IPR035979">
    <property type="entry name" value="RBD_domain_sf"/>
</dbReference>
<dbReference type="Proteomes" id="UP000654075">
    <property type="component" value="Unassembled WGS sequence"/>
</dbReference>
<gene>
    <name evidence="6" type="ORF">PGLA1383_LOCUS4890</name>
</gene>